<dbReference type="Pfam" id="PF13236">
    <property type="entry name" value="CLU"/>
    <property type="match status" value="1"/>
</dbReference>
<dbReference type="EMBL" id="CH672346">
    <property type="protein sequence ID" value="EEQ42679.1"/>
    <property type="molecule type" value="Genomic_DNA"/>
</dbReference>
<keyword evidence="2" id="KW-0694">RNA-binding</keyword>
<comment type="subunit">
    <text evidence="2">May associate with the eukaryotic translation initiation factor 3 (eIF-3) complex.</text>
</comment>
<dbReference type="VEuPathDB" id="FungiDB:CAWG_00900"/>
<dbReference type="HAMAP" id="MF_03013">
    <property type="entry name" value="CLU"/>
    <property type="match status" value="1"/>
</dbReference>
<feature type="region of interest" description="Disordered" evidence="3">
    <location>
        <begin position="173"/>
        <end position="192"/>
    </location>
</feature>
<dbReference type="Pfam" id="PF15044">
    <property type="entry name" value="CLU_N"/>
    <property type="match status" value="1"/>
</dbReference>
<dbReference type="OMA" id="HPVWDKD"/>
<comment type="subcellular location">
    <subcellularLocation>
        <location evidence="2">Cytoplasm</location>
    </subcellularLocation>
</comment>
<dbReference type="InterPro" id="IPR028275">
    <property type="entry name" value="CLU_N"/>
</dbReference>
<dbReference type="GO" id="GO:0007005">
    <property type="term" value="P:mitochondrion organization"/>
    <property type="evidence" value="ECO:0007669"/>
    <property type="project" value="UniProtKB-UniRule"/>
</dbReference>
<feature type="region of interest" description="Disordered" evidence="3">
    <location>
        <begin position="804"/>
        <end position="849"/>
    </location>
</feature>
<dbReference type="GO" id="GO:0048312">
    <property type="term" value="P:intracellular distribution of mitochondria"/>
    <property type="evidence" value="ECO:0007669"/>
    <property type="project" value="TreeGrafter"/>
</dbReference>
<evidence type="ECO:0000256" key="2">
    <source>
        <dbReference type="HAMAP-Rule" id="MF_03013"/>
    </source>
</evidence>
<organism evidence="5 6">
    <name type="scientific">Candida albicans (strain WO-1)</name>
    <name type="common">Yeast</name>
    <dbReference type="NCBI Taxonomy" id="294748"/>
    <lineage>
        <taxon>Eukaryota</taxon>
        <taxon>Fungi</taxon>
        <taxon>Dikarya</taxon>
        <taxon>Ascomycota</taxon>
        <taxon>Saccharomycotina</taxon>
        <taxon>Pichiomycetes</taxon>
        <taxon>Debaryomycetaceae</taxon>
        <taxon>Candida/Lodderomyces clade</taxon>
        <taxon>Candida</taxon>
    </lineage>
</organism>
<dbReference type="OrthoDB" id="1414216at2759"/>
<keyword evidence="1 2" id="KW-0963">Cytoplasm</keyword>
<dbReference type="HOGENOM" id="CLU_003256_2_0_1"/>
<feature type="compositionally biased region" description="Basic and acidic residues" evidence="3">
    <location>
        <begin position="804"/>
        <end position="837"/>
    </location>
</feature>
<dbReference type="GO" id="GO:0005737">
    <property type="term" value="C:cytoplasm"/>
    <property type="evidence" value="ECO:0007669"/>
    <property type="project" value="UniProtKB-SubCell"/>
</dbReference>
<evidence type="ECO:0000256" key="3">
    <source>
        <dbReference type="SAM" id="MobiDB-lite"/>
    </source>
</evidence>
<dbReference type="InterPro" id="IPR019734">
    <property type="entry name" value="TPR_rpt"/>
</dbReference>
<dbReference type="Gene3D" id="1.25.40.10">
    <property type="entry name" value="Tetratricopeptide repeat domain"/>
    <property type="match status" value="2"/>
</dbReference>
<accession>C4YEE3</accession>
<feature type="compositionally biased region" description="Acidic residues" evidence="3">
    <location>
        <begin position="838"/>
        <end position="847"/>
    </location>
</feature>
<dbReference type="InterPro" id="IPR033646">
    <property type="entry name" value="CLU-central"/>
</dbReference>
<protein>
    <recommendedName>
        <fullName evidence="2">Clustered mitochondria protein homolog</fullName>
    </recommendedName>
    <alternativeName>
        <fullName evidence="2">Protein TIF31 homolog</fullName>
    </alternativeName>
</protein>
<dbReference type="InterPro" id="IPR027523">
    <property type="entry name" value="CLU_prot"/>
</dbReference>
<feature type="region of interest" description="Disordered" evidence="3">
    <location>
        <begin position="1296"/>
        <end position="1349"/>
    </location>
</feature>
<evidence type="ECO:0000259" key="4">
    <source>
        <dbReference type="PROSITE" id="PS51823"/>
    </source>
</evidence>
<dbReference type="PROSITE" id="PS51823">
    <property type="entry name" value="CLU"/>
    <property type="match status" value="1"/>
</dbReference>
<feature type="compositionally biased region" description="Polar residues" evidence="3">
    <location>
        <begin position="1337"/>
        <end position="1349"/>
    </location>
</feature>
<feature type="compositionally biased region" description="Low complexity" evidence="3">
    <location>
        <begin position="1310"/>
        <end position="1326"/>
    </location>
</feature>
<evidence type="ECO:0000313" key="5">
    <source>
        <dbReference type="EMBL" id="EEQ42679.1"/>
    </source>
</evidence>
<comment type="function">
    <text evidence="2">mRNA-binding protein involved in proper cytoplasmic distribution of mitochondria.</text>
</comment>
<gene>
    <name evidence="2" type="primary">CLU1</name>
    <name evidence="2" type="synonym">TIF31</name>
    <name evidence="5" type="ORF">CAWG_00900</name>
</gene>
<dbReference type="Proteomes" id="UP000001429">
    <property type="component" value="Chromosome 1"/>
</dbReference>
<dbReference type="PANTHER" id="PTHR12601:SF6">
    <property type="entry name" value="CLUSTERED MITOCHONDRIA PROTEIN HOMOLOG"/>
    <property type="match status" value="1"/>
</dbReference>
<dbReference type="PaxDb" id="5476-C4YEE3"/>
<feature type="domain" description="Clu" evidence="4">
    <location>
        <begin position="362"/>
        <end position="634"/>
    </location>
</feature>
<sequence length="1370" mass="156678">MSSEEKIEETQQQQQESVPVKELLLKVQLPSFFNVGDDYLTIPSSYEENIADLKQALNIIVLCRNLTNYSILIKGIDIIENFGELITFEQIISHFELDKQEEEEQGQGQEREISELKIVIKEKSYNLASIYEQISRFREVIGLHYIDRLSNDIGSCGGVSKFNGIQLDDIKPKEAKKEESTEKEQQEKEELSISKEEVSKISDFAKQFISDSFDGNDFTKLTKFDDINGKVKIPIKSLTISQWSPVPPFQQAKGDLLYLSLQTLEHETFNITCHFSGFFVNKSSTINFNPTIKINEKGKFNKSYLLYDLVCQLSPLFSKTIAENEINLSDSTKYPETYLLPGNSFPAYPWLVNEKDLQNVPDLSRSQLSSLINGVDGADYIKDWNNDIQSIKELPTTTVQERIIREKLIQKSLFEFNKTATETAINIIKGNIPPLNPDESSDKFIYLRNGIFYSSGTSTVDGFENTGGEEASRYVASKDLTGIKLINRHDIRGISSLVTCIVDYMGKRVVCQAPVPGILDTPVITSPTTDAENEGKNEAEEPEPEPVEKVVYGLSSDGSRILEDKSFEEPLKQIGDFFHLKPHKVQLSSSSSGDDVKTESNLVVSKDTKGLKGTDGRKYVIDLYRTTPRDIEFIEQHFKLDDDHQETSYPHGEALIRHEAVNEWWRRKVAVLFKKETEQLEKEGKLLDKNQDQDQDQENKPQIAIPTDQVVFNPDAFSSDNENEIEQDREEVREISKFIKEKLIEEFLDEIKDQVIPFDGQQLTDVLHRSGINMRYLGYVAERLVVKKEKHLVDLEELIKENEAKAEKKREEEKEKEEKEATESEDKKEKKEDKEDAEKEEAEAEEEVPTKATYQLTLANYSTLHRIIIQEMISRAVKHILRNLTKSLPSYLISTAIAHFHNCLFGGAINPTPKVDFIDEIYKNFCSKSDLESFIKLTHDDVIKLVSKEVFSRFRYKLSSNWINTIQLPQLFREIAFKYGIQWKSQNYPFTKKEFELQNNQNKETPTQIQIIETKSSKKSKKKTQTQVITEKSIQRSSIFIADDIIGFIPIIKDSSYKSTIVEEIYSNARSHLVQGNKEMGMALFNELLAINESIYGKVNPETAKFYNLVAQVYQELGYDIEAALIGRKAVILCERSCGFDSYDTITAYMNSAYYESSNEQYLNSLKLYKEAMNTWSLVYGKDHPTLINTLTNLSESLLKIKAYDSALELLQEALEITKKLNGEISEITGFIYYRIANIVVTLNKFKESKELFDKAYDIFMKLLGPDDSMTKQVAKYVSSVGLYVEYLKRQQQQQQQQQETQKKSKTKTKAASVNSTATTSTWTTKNGKKSKKNNTPPQSNPEIANQSIDEILRFIEGKPSGSKKSNKKK</sequence>
<dbReference type="Pfam" id="PF12807">
    <property type="entry name" value="eIF3_p135"/>
    <property type="match status" value="1"/>
</dbReference>
<feature type="region of interest" description="Disordered" evidence="3">
    <location>
        <begin position="684"/>
        <end position="705"/>
    </location>
</feature>
<comment type="similarity">
    <text evidence="2">Belongs to the CLU family.</text>
</comment>
<dbReference type="Pfam" id="PF13424">
    <property type="entry name" value="TPR_12"/>
    <property type="match status" value="1"/>
</dbReference>
<dbReference type="PANTHER" id="PTHR12601">
    <property type="entry name" value="EUKARYOTIC TRANSLATION INITIATION FACTOR 3 SUBUNIT EIF-3"/>
    <property type="match status" value="1"/>
</dbReference>
<dbReference type="GO" id="GO:0003729">
    <property type="term" value="F:mRNA binding"/>
    <property type="evidence" value="ECO:0007669"/>
    <property type="project" value="TreeGrafter"/>
</dbReference>
<name>C4YEE3_CANAW</name>
<evidence type="ECO:0000256" key="1">
    <source>
        <dbReference type="ARBA" id="ARBA00022490"/>
    </source>
</evidence>
<feature type="region of interest" description="Disordered" evidence="3">
    <location>
        <begin position="522"/>
        <end position="547"/>
    </location>
</feature>
<evidence type="ECO:0000313" key="6">
    <source>
        <dbReference type="Proteomes" id="UP000001429"/>
    </source>
</evidence>
<proteinExistence type="inferred from homology"/>
<dbReference type="InterPro" id="IPR023231">
    <property type="entry name" value="GSKIP_dom_sf"/>
</dbReference>
<dbReference type="CDD" id="cd15466">
    <property type="entry name" value="CLU-central"/>
    <property type="match status" value="1"/>
</dbReference>
<dbReference type="InterPro" id="IPR025697">
    <property type="entry name" value="CLU_dom"/>
</dbReference>
<keyword evidence="6" id="KW-1185">Reference proteome</keyword>
<dbReference type="InterPro" id="IPR011990">
    <property type="entry name" value="TPR-like_helical_dom_sf"/>
</dbReference>
<reference evidence="5 6" key="1">
    <citation type="journal article" date="2009" name="Nature">
        <title>Evolution of pathogenicity and sexual reproduction in eight Candida genomes.</title>
        <authorList>
            <person name="Butler G."/>
            <person name="Rasmussen M.D."/>
            <person name="Lin M.F."/>
            <person name="Santos M.A."/>
            <person name="Sakthikumar S."/>
            <person name="Munro C.A."/>
            <person name="Rheinbay E."/>
            <person name="Grabherr M."/>
            <person name="Forche A."/>
            <person name="Reedy J.L."/>
            <person name="Agrafioti I."/>
            <person name="Arnaud M.B."/>
            <person name="Bates S."/>
            <person name="Brown A.J."/>
            <person name="Brunke S."/>
            <person name="Costanzo M.C."/>
            <person name="Fitzpatrick D.A."/>
            <person name="de Groot P.W."/>
            <person name="Harris D."/>
            <person name="Hoyer L.L."/>
            <person name="Hube B."/>
            <person name="Klis F.M."/>
            <person name="Kodira C."/>
            <person name="Lennard N."/>
            <person name="Logue M.E."/>
            <person name="Martin R."/>
            <person name="Neiman A.M."/>
            <person name="Nikolaou E."/>
            <person name="Quail M.A."/>
            <person name="Quinn J."/>
            <person name="Santos M.C."/>
            <person name="Schmitzberger F.F."/>
            <person name="Sherlock G."/>
            <person name="Shah P."/>
            <person name="Silverstein K.A."/>
            <person name="Skrzypek M.S."/>
            <person name="Soll D."/>
            <person name="Staggs R."/>
            <person name="Stansfield I."/>
            <person name="Stumpf M.P."/>
            <person name="Sudbery P.E."/>
            <person name="Srikantha T."/>
            <person name="Zeng Q."/>
            <person name="Berman J."/>
            <person name="Berriman M."/>
            <person name="Heitman J."/>
            <person name="Gow N.A."/>
            <person name="Lorenz M.C."/>
            <person name="Birren B.W."/>
            <person name="Kellis M."/>
            <person name="Cuomo C.A."/>
        </authorList>
    </citation>
    <scope>NUCLEOTIDE SEQUENCE [LARGE SCALE GENOMIC DNA]</scope>
    <source>
        <strain evidence="5 6">WO-1</strain>
    </source>
</reference>
<dbReference type="SMART" id="SM00028">
    <property type="entry name" value="TPR"/>
    <property type="match status" value="3"/>
</dbReference>
<dbReference type="SUPFAM" id="SSF48452">
    <property type="entry name" value="TPR-like"/>
    <property type="match status" value="2"/>
</dbReference>
<dbReference type="SUPFAM" id="SSF103107">
    <property type="entry name" value="Hypothetical protein c14orf129, hspc210"/>
    <property type="match status" value="1"/>
</dbReference>